<reference evidence="2 3" key="1">
    <citation type="submission" date="2024-09" db="EMBL/GenBank/DDBJ databases">
        <title>Draft genome sequence of multifaceted antimicrobials producing Streptomyces sp. strain FH1.</title>
        <authorList>
            <person name="Hassan F."/>
            <person name="Ali H."/>
            <person name="Hassan N."/>
            <person name="Nawaz A."/>
        </authorList>
    </citation>
    <scope>NUCLEOTIDE SEQUENCE [LARGE SCALE GENOMIC DNA]</scope>
    <source>
        <strain evidence="2 3">FH1</strain>
    </source>
</reference>
<gene>
    <name evidence="2" type="ORF">ACE11A_19705</name>
</gene>
<dbReference type="InterPro" id="IPR042070">
    <property type="entry name" value="PucR_C-HTH_sf"/>
</dbReference>
<proteinExistence type="predicted"/>
<evidence type="ECO:0000313" key="3">
    <source>
        <dbReference type="Proteomes" id="UP001577267"/>
    </source>
</evidence>
<dbReference type="PANTHER" id="PTHR33744">
    <property type="entry name" value="CARBOHYDRATE DIACID REGULATOR"/>
    <property type="match status" value="1"/>
</dbReference>
<name>A0ABV4ZR06_9ACTN</name>
<dbReference type="InterPro" id="IPR051448">
    <property type="entry name" value="CdaR-like_regulators"/>
</dbReference>
<dbReference type="Gene3D" id="1.10.10.2840">
    <property type="entry name" value="PucR C-terminal helix-turn-helix domain"/>
    <property type="match status" value="2"/>
</dbReference>
<keyword evidence="3" id="KW-1185">Reference proteome</keyword>
<comment type="caution">
    <text evidence="2">The sequence shown here is derived from an EMBL/GenBank/DDBJ whole genome shotgun (WGS) entry which is preliminary data.</text>
</comment>
<sequence length="484" mass="50961">MDELLRLITRPAGAAGGGVDGVLAWLRRRVDGEAAVVGTDGAVTAATSGFPGEVLARPEPAALLGRLTAGRLASATTGDGPRALRLERIGARAPYRVLVVVWPGPPDRAGAALAARVCGVLDLLFRAGETEAARREYERKARQVRLGVFMALMAGDILLARRMSSGARPPLLDCARLRVHLLHCAPADRDRLARAYQDGAGFHGRALMVRCPVYDEHLICLIPDGEPLAGELRALVGENPAYALGISTEQPLTATAEAYEQARHALAVARTGEARLAGYEGREPLDRVLPPGPAARWAAALLGPLEPLPGVAVEVTRLALRFPRAGVARLLGLSRTTVTAHLRRVETALGMDLRSAGDRATLHLALALPSGPPPAGSRPAPALAELLATEAARRWARALLRPLAGTEHARVRATVHAWIGANTDARRTALALGVSRTTVAAHLRRAEGLLHRDLCASGAGVHDLALALRISVSSPVGDSGQRAQ</sequence>
<feature type="domain" description="PucR C-terminal helix-turn-helix" evidence="1">
    <location>
        <begin position="325"/>
        <end position="367"/>
    </location>
</feature>
<accession>A0ABV4ZR06</accession>
<dbReference type="PANTHER" id="PTHR33744:SF1">
    <property type="entry name" value="DNA-BINDING TRANSCRIPTIONAL ACTIVATOR ADER"/>
    <property type="match status" value="1"/>
</dbReference>
<dbReference type="Pfam" id="PF13556">
    <property type="entry name" value="HTH_30"/>
    <property type="match status" value="2"/>
</dbReference>
<feature type="domain" description="PucR C-terminal helix-turn-helix" evidence="1">
    <location>
        <begin position="413"/>
        <end position="470"/>
    </location>
</feature>
<dbReference type="Proteomes" id="UP001577267">
    <property type="component" value="Unassembled WGS sequence"/>
</dbReference>
<evidence type="ECO:0000259" key="1">
    <source>
        <dbReference type="Pfam" id="PF13556"/>
    </source>
</evidence>
<dbReference type="RefSeq" id="WP_375064572.1">
    <property type="nucleotide sequence ID" value="NZ_JBHGBT010000019.1"/>
</dbReference>
<dbReference type="InterPro" id="IPR025736">
    <property type="entry name" value="PucR_C-HTH_dom"/>
</dbReference>
<dbReference type="EMBL" id="JBHGBT010000019">
    <property type="protein sequence ID" value="MFB4196567.1"/>
    <property type="molecule type" value="Genomic_DNA"/>
</dbReference>
<evidence type="ECO:0000313" key="2">
    <source>
        <dbReference type="EMBL" id="MFB4196567.1"/>
    </source>
</evidence>
<organism evidence="2 3">
    <name type="scientific">Streptomyces carpaticus</name>
    <dbReference type="NCBI Taxonomy" id="285558"/>
    <lineage>
        <taxon>Bacteria</taxon>
        <taxon>Bacillati</taxon>
        <taxon>Actinomycetota</taxon>
        <taxon>Actinomycetes</taxon>
        <taxon>Kitasatosporales</taxon>
        <taxon>Streptomycetaceae</taxon>
        <taxon>Streptomyces</taxon>
    </lineage>
</organism>
<protein>
    <submittedName>
        <fullName evidence="2">Helix-turn-helix domain-containing protein</fullName>
    </submittedName>
</protein>